<feature type="chain" id="PRO_5046121182" description="WD40 repeat domain-containing protein" evidence="1">
    <location>
        <begin position="19"/>
        <end position="598"/>
    </location>
</feature>
<sequence>MRLTLKPLPLLIALSLTAGCGGGGDTPVGTTVSTQSASSGSLLACIDANTNGHCDDGDASRLLDSLPATGATGLSPTSSQRVLLERRDSANRRTGLWLAETGSAQVSALSSLRAALAAQGRSATTIDTLVTALGTRHGSALESTLAASLATAQQQQGLAWQALLAWSGAVATAGDGAATLTAASSTLAAPATATQWDASADGSARRQLTAYGSQVLNNSESNRLYLFDASAETVSSREIDLVPAQRVALADQPPLLRRAWAMVEGAVSLFVDTASAATGFTTTPRQEEVVTLAPGLGITGITLVNAAQDAFVLLNMADGGHTGSSCETTSQGREGLFRVGLGDTASYRWLAQAPACVHSGFSLLAADAAGSRVAAWDATGATLWVMDGSTLALQRRIDPGLSGSTAVQAMGISAGGRFVALAAYGRLTLVDLSDGRLVAQLTGDWGNVTQVAFAQGGRRVLLASAQNVHTLVLDDQMQRLSASSVTVGSSSDEPVRALAVAADGDSYFAVTDQRIAWRAAATDSALASRSLDAGMSVQQATLAGTRLVLLARGAQDQQLRLMRLSTPLNATVGTTVSTTQATTTATTATPATVARTGA</sequence>
<evidence type="ECO:0000256" key="1">
    <source>
        <dbReference type="SAM" id="SignalP"/>
    </source>
</evidence>
<dbReference type="InterPro" id="IPR015943">
    <property type="entry name" value="WD40/YVTN_repeat-like_dom_sf"/>
</dbReference>
<keyword evidence="3" id="KW-1185">Reference proteome</keyword>
<gene>
    <name evidence="2" type="ORF">AACH11_11745</name>
</gene>
<comment type="caution">
    <text evidence="2">The sequence shown here is derived from an EMBL/GenBank/DDBJ whole genome shotgun (WGS) entry which is preliminary data.</text>
</comment>
<dbReference type="Proteomes" id="UP001368500">
    <property type="component" value="Unassembled WGS sequence"/>
</dbReference>
<dbReference type="SUPFAM" id="SSF50969">
    <property type="entry name" value="YVTN repeat-like/Quinoprotein amine dehydrogenase"/>
    <property type="match status" value="1"/>
</dbReference>
<proteinExistence type="predicted"/>
<organism evidence="2 3">
    <name type="scientific">Pseudaquabacterium rugosum</name>
    <dbReference type="NCBI Taxonomy" id="2984194"/>
    <lineage>
        <taxon>Bacteria</taxon>
        <taxon>Pseudomonadati</taxon>
        <taxon>Pseudomonadota</taxon>
        <taxon>Betaproteobacteria</taxon>
        <taxon>Burkholderiales</taxon>
        <taxon>Sphaerotilaceae</taxon>
        <taxon>Pseudaquabacterium</taxon>
    </lineage>
</organism>
<dbReference type="PROSITE" id="PS51257">
    <property type="entry name" value="PROKAR_LIPOPROTEIN"/>
    <property type="match status" value="1"/>
</dbReference>
<name>A0ABU9B9R3_9BURK</name>
<evidence type="ECO:0008006" key="4">
    <source>
        <dbReference type="Google" id="ProtNLM"/>
    </source>
</evidence>
<dbReference type="Gene3D" id="2.130.10.10">
    <property type="entry name" value="YVTN repeat-like/Quinoprotein amine dehydrogenase"/>
    <property type="match status" value="1"/>
</dbReference>
<evidence type="ECO:0000313" key="2">
    <source>
        <dbReference type="EMBL" id="MEK8026635.1"/>
    </source>
</evidence>
<evidence type="ECO:0000313" key="3">
    <source>
        <dbReference type="Proteomes" id="UP001368500"/>
    </source>
</evidence>
<accession>A0ABU9B9R3</accession>
<protein>
    <recommendedName>
        <fullName evidence="4">WD40 repeat domain-containing protein</fullName>
    </recommendedName>
</protein>
<dbReference type="EMBL" id="JBBUTF010000009">
    <property type="protein sequence ID" value="MEK8026635.1"/>
    <property type="molecule type" value="Genomic_DNA"/>
</dbReference>
<reference evidence="2 3" key="1">
    <citation type="submission" date="2024-04" db="EMBL/GenBank/DDBJ databases">
        <title>Novel species of the genus Ideonella isolated from streams.</title>
        <authorList>
            <person name="Lu H."/>
        </authorList>
    </citation>
    <scope>NUCLEOTIDE SEQUENCE [LARGE SCALE GENOMIC DNA]</scope>
    <source>
        <strain evidence="2 3">BYS139W</strain>
    </source>
</reference>
<dbReference type="InterPro" id="IPR011044">
    <property type="entry name" value="Quino_amine_DH_bsu"/>
</dbReference>
<feature type="signal peptide" evidence="1">
    <location>
        <begin position="1"/>
        <end position="18"/>
    </location>
</feature>
<keyword evidence="1" id="KW-0732">Signal</keyword>
<dbReference type="RefSeq" id="WP_341374420.1">
    <property type="nucleotide sequence ID" value="NZ_JBBUTF010000009.1"/>
</dbReference>